<comment type="caution">
    <text evidence="1">The sequence shown here is derived from an EMBL/GenBank/DDBJ whole genome shotgun (WGS) entry which is preliminary data.</text>
</comment>
<dbReference type="RefSeq" id="WP_201687224.1">
    <property type="nucleotide sequence ID" value="NZ_JAEQND010000001.1"/>
</dbReference>
<organism evidence="1 2">
    <name type="scientific">Ramlibacter alkalitolerans</name>
    <dbReference type="NCBI Taxonomy" id="2039631"/>
    <lineage>
        <taxon>Bacteria</taxon>
        <taxon>Pseudomonadati</taxon>
        <taxon>Pseudomonadota</taxon>
        <taxon>Betaproteobacteria</taxon>
        <taxon>Burkholderiales</taxon>
        <taxon>Comamonadaceae</taxon>
        <taxon>Ramlibacter</taxon>
    </lineage>
</organism>
<reference evidence="1 2" key="1">
    <citation type="journal article" date="2017" name="Int. J. Syst. Evol. Microbiol.">
        <title>Ramlibacter alkalitolerans sp. nov., alkali-tolerant bacterium isolated from soil of ginseng.</title>
        <authorList>
            <person name="Lee D.H."/>
            <person name="Cha C.J."/>
        </authorList>
    </citation>
    <scope>NUCLEOTIDE SEQUENCE [LARGE SCALE GENOMIC DNA]</scope>
    <source>
        <strain evidence="1 2">KACC 19305</strain>
    </source>
</reference>
<proteinExistence type="predicted"/>
<gene>
    <name evidence="1" type="ORF">JI746_02710</name>
</gene>
<evidence type="ECO:0000313" key="1">
    <source>
        <dbReference type="EMBL" id="MBL0424006.1"/>
    </source>
</evidence>
<keyword evidence="2" id="KW-1185">Reference proteome</keyword>
<protein>
    <submittedName>
        <fullName evidence="1">Uncharacterized protein</fullName>
    </submittedName>
</protein>
<name>A0ABS1JJA6_9BURK</name>
<evidence type="ECO:0000313" key="2">
    <source>
        <dbReference type="Proteomes" id="UP000622707"/>
    </source>
</evidence>
<dbReference type="Proteomes" id="UP000622707">
    <property type="component" value="Unassembled WGS sequence"/>
</dbReference>
<accession>A0ABS1JJA6</accession>
<sequence length="1651" mass="177297">MSITPIRDPLAGERVVGLSPGSATEAASDWRRRPHVFPGRALTAGALAQWQAWQSGHLATRGQDWTPGVVDGLEVQAQTPEGGSSADVEVQVARGLGLAATGEDLVLTRPLRCLLADVPVVAPPGFFVDGSGVEPGVEGDPPTLRERRIGAALGALPAAAQATLLPFGVLLLQPVTVDRSSMDPMDPCERSACDEGTPGDAAAFEDWRLADAARLLWYVWPGEWRGVPAVGDAQMRNALAWTVFQAEEALAESEVLPWEEWGLPLALVALDPATRRPLWLDRASVVRAGGRPRDARLANTGGALLASSRKPALWQARIEQLAEQVAAAGEPSPAASELRAGFSRFLPPVGLLPKAVYVPDLTAPRSEFFPVGFDLDAVPVPMEQLDLPVRANASLAPLSPGAAESVRLLVPVPLSSWEPRLLLRENVDPGFQEVLDENLLRRARTLGLRQGLRNRLSMLSHALDGREQQVPAFKDDPLAIDNESLSPWGPPPPGGGHRSALLAGVHQHFFDGADPPFTPQPGESLFVWACLDPDHPPRTLMLQWHGADGWEHRAFWGEDLIAWGAAATPAHHRAGNLPVPGKWVMLAVDAATVGLSQKTVDGMAFTLYDGRAAFGLAGARTPQTWRKWFCNFLPTGARVQGDESWDLLSANDLWSPFEPHDGVVPSLPEVQSGGGDPLGGEAQQEPETLAVPVSGFNLSYPVAAGWRGHSLSFAGRQVTIPRTKADRLVAWIYLDELTPPRSIWVGIPWTGLKPVGEDRLANFRIAFWGENRLQDLVKISSAFTEFNARTRHAGALPQSGVWVPLELPVPAPGERNPDTDIQAQSLTFIVFGGNMAFSDLLQVPQDQGLAQGTRLWPEGTPTGDTTTPPYLPQFGAKLVAQHNLGVLTPTPSSRIGTVKVYTELAADPLIQRLSGHEQSQLLLRGLSAFADYLRTRIDRADDITDFGFAHMQVDMHRIRQLTMSASDAGRLAVSPTLAALATADSAIVVQKQIEEYVSTVKKRALAMPAVVAPTPAPAAQPLRAGIAVSAVIGTAAKSTLTTTATRLNIARNVVAEATLIRPASAPPAIVFANPVVGLAEIRTTAIAERLRNPPSPEARNYALANRQRTVLSLLGLLEDFAREDSGAVPAVFADFQIPGLPGDPFLAGATGLKRPLTDLRGNQALQDALATPPPSDESTLDESTLFSQAVSLSDITVAILRQLEARLAIYRDALARCDGALAALRGDIDAMNGRLAQVGDALAEARHDVSVARALLAEETERIDGINARRARVLAEEVKFIAYVRPREIDNLLATPARAVDPGLVEPAVPACLREHLDAPEELLDMLRVVREAPANWFVRVPPLLQRLDKVDHLVRLIGSAQARAVTGLAAPQLAVSRATPVGKLATGIAQVAVRQAEALAPRFAALQVLDLQVLQAASWQGVRAEAEKVVSFGDLAEGAHGRADVARAAAAELDQIRGVSACLHAEFSGVLPVIRLQWAELLSEFDAAPNLRNLGSLPRWAEVAYLDRRQMQSYVDWLFAQVEPGQPQAVALVNDVVRMCLLLASHAPVDRILQGRLARPATGVSPGVRIPLTVLDPSRLRVGMQALLYRNDTLVARATVEDLGAQEVAARVVHTAQARVDLGDDVRVHFDTEAMVSLAAGSAQRTLFRR</sequence>
<dbReference type="EMBL" id="JAEQND010000001">
    <property type="protein sequence ID" value="MBL0424006.1"/>
    <property type="molecule type" value="Genomic_DNA"/>
</dbReference>